<evidence type="ECO:0000256" key="7">
    <source>
        <dbReference type="SAM" id="MobiDB-lite"/>
    </source>
</evidence>
<dbReference type="Gramene" id="Pp3c6_14880V3.1">
    <property type="protein sequence ID" value="Pp3c6_14880V3.1"/>
    <property type="gene ID" value="Pp3c6_14880"/>
</dbReference>
<dbReference type="PANTHER" id="PTHR31194:SF189">
    <property type="entry name" value="AP2_ERF DOMAIN-CONTAINING PROTEIN"/>
    <property type="match status" value="1"/>
</dbReference>
<evidence type="ECO:0000256" key="4">
    <source>
        <dbReference type="ARBA" id="ARBA00023163"/>
    </source>
</evidence>
<dbReference type="CDD" id="cd00018">
    <property type="entry name" value="AP2"/>
    <property type="match status" value="1"/>
</dbReference>
<reference evidence="9 11" key="1">
    <citation type="journal article" date="2008" name="Science">
        <title>The Physcomitrella genome reveals evolutionary insights into the conquest of land by plants.</title>
        <authorList>
            <person name="Rensing S."/>
            <person name="Lang D."/>
            <person name="Zimmer A."/>
            <person name="Terry A."/>
            <person name="Salamov A."/>
            <person name="Shapiro H."/>
            <person name="Nishiyama T."/>
            <person name="Perroud P.-F."/>
            <person name="Lindquist E."/>
            <person name="Kamisugi Y."/>
            <person name="Tanahashi T."/>
            <person name="Sakakibara K."/>
            <person name="Fujita T."/>
            <person name="Oishi K."/>
            <person name="Shin-I T."/>
            <person name="Kuroki Y."/>
            <person name="Toyoda A."/>
            <person name="Suzuki Y."/>
            <person name="Hashimoto A."/>
            <person name="Yamaguchi K."/>
            <person name="Sugano A."/>
            <person name="Kohara Y."/>
            <person name="Fujiyama A."/>
            <person name="Anterola A."/>
            <person name="Aoki S."/>
            <person name="Ashton N."/>
            <person name="Barbazuk W.B."/>
            <person name="Barker E."/>
            <person name="Bennetzen J."/>
            <person name="Bezanilla M."/>
            <person name="Blankenship R."/>
            <person name="Cho S.H."/>
            <person name="Dutcher S."/>
            <person name="Estelle M."/>
            <person name="Fawcett J.A."/>
            <person name="Gundlach H."/>
            <person name="Hanada K."/>
            <person name="Heyl A."/>
            <person name="Hicks K.A."/>
            <person name="Hugh J."/>
            <person name="Lohr M."/>
            <person name="Mayer K."/>
            <person name="Melkozernov A."/>
            <person name="Murata T."/>
            <person name="Nelson D."/>
            <person name="Pils B."/>
            <person name="Prigge M."/>
            <person name="Reiss B."/>
            <person name="Renner T."/>
            <person name="Rombauts S."/>
            <person name="Rushton P."/>
            <person name="Sanderfoot A."/>
            <person name="Schween G."/>
            <person name="Shiu S.-H."/>
            <person name="Stueber K."/>
            <person name="Theodoulou F.L."/>
            <person name="Tu H."/>
            <person name="Van de Peer Y."/>
            <person name="Verrier P.J."/>
            <person name="Waters E."/>
            <person name="Wood A."/>
            <person name="Yang L."/>
            <person name="Cove D."/>
            <person name="Cuming A."/>
            <person name="Hasebe M."/>
            <person name="Lucas S."/>
            <person name="Mishler D.B."/>
            <person name="Reski R."/>
            <person name="Grigoriev I."/>
            <person name="Quatrano R.S."/>
            <person name="Boore J.L."/>
        </authorList>
    </citation>
    <scope>NUCLEOTIDE SEQUENCE [LARGE SCALE GENOMIC DNA]</scope>
    <source>
        <strain evidence="10 11">cv. Gransden 2004</strain>
    </source>
</reference>
<dbReference type="GeneID" id="112283392"/>
<proteinExistence type="inferred from homology"/>
<keyword evidence="3" id="KW-0238">DNA-binding</keyword>
<dbReference type="EMBL" id="ABEU02000006">
    <property type="protein sequence ID" value="PNR52577.1"/>
    <property type="molecule type" value="Genomic_DNA"/>
</dbReference>
<feature type="compositionally biased region" description="Polar residues" evidence="7">
    <location>
        <begin position="286"/>
        <end position="298"/>
    </location>
</feature>
<evidence type="ECO:0000256" key="3">
    <source>
        <dbReference type="ARBA" id="ARBA00023125"/>
    </source>
</evidence>
<feature type="compositionally biased region" description="Basic and acidic residues" evidence="7">
    <location>
        <begin position="257"/>
        <end position="268"/>
    </location>
</feature>
<dbReference type="EnsemblPlants" id="Pp3c6_14880V3.2">
    <property type="protein sequence ID" value="Pp3c6_14880V3.2"/>
    <property type="gene ID" value="Pp3c6_14880"/>
</dbReference>
<dbReference type="FunFam" id="3.30.730.10:FF:000005">
    <property type="entry name" value="ethylene-responsive transcription factor RAP2-11"/>
    <property type="match status" value="1"/>
</dbReference>
<dbReference type="PROSITE" id="PS51032">
    <property type="entry name" value="AP2_ERF"/>
    <property type="match status" value="1"/>
</dbReference>
<comment type="similarity">
    <text evidence="6">Belongs to the AP2/ERF transcription factor family. ERF subfamily.</text>
</comment>
<dbReference type="EnsemblPlants" id="Pp3c6_14880V3.1">
    <property type="protein sequence ID" value="Pp3c6_14880V3.1"/>
    <property type="gene ID" value="Pp3c6_14880"/>
</dbReference>
<dbReference type="PANTHER" id="PTHR31194">
    <property type="entry name" value="SHN SHINE , DNA BINDING / TRANSCRIPTION FACTOR"/>
    <property type="match status" value="1"/>
</dbReference>
<evidence type="ECO:0000313" key="11">
    <source>
        <dbReference type="Proteomes" id="UP000006727"/>
    </source>
</evidence>
<comment type="subcellular location">
    <subcellularLocation>
        <location evidence="1">Nucleus</location>
    </subcellularLocation>
</comment>
<protein>
    <recommendedName>
        <fullName evidence="8">AP2/ERF domain-containing protein</fullName>
    </recommendedName>
</protein>
<feature type="region of interest" description="Disordered" evidence="7">
    <location>
        <begin position="1"/>
        <end position="89"/>
    </location>
</feature>
<dbReference type="InterPro" id="IPR036955">
    <property type="entry name" value="AP2/ERF_dom_sf"/>
</dbReference>
<feature type="compositionally biased region" description="Low complexity" evidence="7">
    <location>
        <begin position="665"/>
        <end position="679"/>
    </location>
</feature>
<dbReference type="Proteomes" id="UP000006727">
    <property type="component" value="Chromosome 6"/>
</dbReference>
<keyword evidence="11" id="KW-1185">Reference proteome</keyword>
<keyword evidence="2" id="KW-0805">Transcription regulation</keyword>
<feature type="compositionally biased region" description="Pro residues" evidence="7">
    <location>
        <begin position="220"/>
        <end position="229"/>
    </location>
</feature>
<feature type="region of interest" description="Disordered" evidence="7">
    <location>
        <begin position="633"/>
        <end position="689"/>
    </location>
</feature>
<sequence>MSSGSNASRKPSVTSTLFKASSRFLHGSTGNGQAAGGKSMKRQRAGASIDKEVLSAESNNTPDTALDDHKDTSGGAKSKKRFVGVRQRPSGRWVAEIKDTTQKIRLWLGTFDSAEEGAKAYDSAARALRGANTRTNFVPGMACESTVPASKATRLIRLRQIAAASKASEKEARNVTQSPEPKDHLRRSQDDSKDQVISPLVRQDFQHSSNPRTAVDDTPPHLPSSPPKPARLIGRRHNAPLTSAKADQEDVAPNPTDNDRSAVDRGPKLEVGSFPSPDRSPPKLEPQQSIISENPSNAKNQRLIASLQDSSPTLLRLSLPSCSIPQDCIQPQNLADGEAQLVSSGLSEVAVTNVKFSKQTHYSTQRAEEWHGSSPFESFSTLPVDNFVPQSPNPFLIVPLEASRQQFRTDHNMSGLVGCSHHDASSQQQLSCSTNRDHVSIYQSERYGDLDPGMSNNNAILDRQRSLRSIAQHLNSDDAMTLDAAKCMMEPKCCEPLASSVPKGQMDYTNTEMYGTESEKRSPEICDLREKGFSNLHGPDIPWQDYIWGDTTGMESGLLGLDLSCESSGVYNSTFDFTETIERDSCTSVVEEHLSDNSDFMLRVQFDSSPCTSDSFQECVLLTQPDYCMSPHESSLRGLPLSPPDTHLSNSSPSLWRVNDTSTWDGQSSGSTETTTTTDLKTDGDGAGECTSQDHEALWSSMDLPPLCMVA</sequence>
<dbReference type="GO" id="GO:0000976">
    <property type="term" value="F:transcription cis-regulatory region binding"/>
    <property type="evidence" value="ECO:0000318"/>
    <property type="project" value="GO_Central"/>
</dbReference>
<dbReference type="GO" id="GO:0005634">
    <property type="term" value="C:nucleus"/>
    <property type="evidence" value="ECO:0000318"/>
    <property type="project" value="GO_Central"/>
</dbReference>
<dbReference type="Gene3D" id="3.30.730.10">
    <property type="entry name" value="AP2/ERF domain"/>
    <property type="match status" value="1"/>
</dbReference>
<dbReference type="SMART" id="SM00380">
    <property type="entry name" value="AP2"/>
    <property type="match status" value="1"/>
</dbReference>
<name>A0A2K1KFL8_PHYPA</name>
<evidence type="ECO:0000313" key="9">
    <source>
        <dbReference type="EMBL" id="PNR52577.1"/>
    </source>
</evidence>
<evidence type="ECO:0000256" key="5">
    <source>
        <dbReference type="ARBA" id="ARBA00023242"/>
    </source>
</evidence>
<dbReference type="Pfam" id="PF00847">
    <property type="entry name" value="AP2"/>
    <property type="match status" value="1"/>
</dbReference>
<evidence type="ECO:0000259" key="8">
    <source>
        <dbReference type="PROSITE" id="PS51032"/>
    </source>
</evidence>
<feature type="compositionally biased region" description="Basic and acidic residues" evidence="7">
    <location>
        <begin position="180"/>
        <end position="194"/>
    </location>
</feature>
<accession>A0A2K1KFL8</accession>
<dbReference type="AlphaFoldDB" id="A0A2K1KFL8"/>
<feature type="compositionally biased region" description="Polar residues" evidence="7">
    <location>
        <begin position="1"/>
        <end position="19"/>
    </location>
</feature>
<evidence type="ECO:0000313" key="10">
    <source>
        <dbReference type="EnsemblPlants" id="Pp3c6_14880V3.1"/>
    </source>
</evidence>
<gene>
    <name evidence="10" type="primary">LOC112283392</name>
    <name evidence="9" type="ORF">PHYPA_008951</name>
</gene>
<dbReference type="PaxDb" id="3218-PP1S195_38V6.1"/>
<dbReference type="KEGG" id="ppp:112283392"/>
<dbReference type="OrthoDB" id="773121at2759"/>
<dbReference type="RefSeq" id="XP_024377779.1">
    <property type="nucleotide sequence ID" value="XM_024522011.2"/>
</dbReference>
<feature type="region of interest" description="Disordered" evidence="7">
    <location>
        <begin position="164"/>
        <end position="298"/>
    </location>
</feature>
<reference evidence="9 11" key="2">
    <citation type="journal article" date="2018" name="Plant J.">
        <title>The Physcomitrella patens chromosome-scale assembly reveals moss genome structure and evolution.</title>
        <authorList>
            <person name="Lang D."/>
            <person name="Ullrich K.K."/>
            <person name="Murat F."/>
            <person name="Fuchs J."/>
            <person name="Jenkins J."/>
            <person name="Haas F.B."/>
            <person name="Piednoel M."/>
            <person name="Gundlach H."/>
            <person name="Van Bel M."/>
            <person name="Meyberg R."/>
            <person name="Vives C."/>
            <person name="Morata J."/>
            <person name="Symeonidi A."/>
            <person name="Hiss M."/>
            <person name="Muchero W."/>
            <person name="Kamisugi Y."/>
            <person name="Saleh O."/>
            <person name="Blanc G."/>
            <person name="Decker E.L."/>
            <person name="van Gessel N."/>
            <person name="Grimwood J."/>
            <person name="Hayes R.D."/>
            <person name="Graham S.W."/>
            <person name="Gunter L.E."/>
            <person name="McDaniel S.F."/>
            <person name="Hoernstein S.N.W."/>
            <person name="Larsson A."/>
            <person name="Li F.W."/>
            <person name="Perroud P.F."/>
            <person name="Phillips J."/>
            <person name="Ranjan P."/>
            <person name="Rokshar D.S."/>
            <person name="Rothfels C.J."/>
            <person name="Schneider L."/>
            <person name="Shu S."/>
            <person name="Stevenson D.W."/>
            <person name="Thummler F."/>
            <person name="Tillich M."/>
            <person name="Villarreal Aguilar J.C."/>
            <person name="Widiez T."/>
            <person name="Wong G.K."/>
            <person name="Wymore A."/>
            <person name="Zhang Y."/>
            <person name="Zimmer A.D."/>
            <person name="Quatrano R.S."/>
            <person name="Mayer K.F.X."/>
            <person name="Goodstein D."/>
            <person name="Casacuberta J.M."/>
            <person name="Vandepoele K."/>
            <person name="Reski R."/>
            <person name="Cuming A.C."/>
            <person name="Tuskan G.A."/>
            <person name="Maumus F."/>
            <person name="Salse J."/>
            <person name="Schmutz J."/>
            <person name="Rensing S.A."/>
        </authorList>
    </citation>
    <scope>NUCLEOTIDE SEQUENCE [LARGE SCALE GENOMIC DNA]</scope>
    <source>
        <strain evidence="10 11">cv. Gransden 2004</strain>
    </source>
</reference>
<dbReference type="Gramene" id="Pp3c6_14880V3.2">
    <property type="protein sequence ID" value="Pp3c6_14880V3.2"/>
    <property type="gene ID" value="Pp3c6_14880"/>
</dbReference>
<evidence type="ECO:0000256" key="1">
    <source>
        <dbReference type="ARBA" id="ARBA00004123"/>
    </source>
</evidence>
<keyword evidence="5" id="KW-0539">Nucleus</keyword>
<evidence type="ECO:0000256" key="6">
    <source>
        <dbReference type="ARBA" id="ARBA00024343"/>
    </source>
</evidence>
<feature type="compositionally biased region" description="Polar residues" evidence="7">
    <location>
        <begin position="647"/>
        <end position="664"/>
    </location>
</feature>
<dbReference type="PRINTS" id="PR00367">
    <property type="entry name" value="ETHRSPELEMNT"/>
</dbReference>
<feature type="domain" description="AP2/ERF" evidence="8">
    <location>
        <begin position="81"/>
        <end position="138"/>
    </location>
</feature>
<reference evidence="10" key="3">
    <citation type="submission" date="2020-12" db="UniProtKB">
        <authorList>
            <consortium name="EnsemblPlants"/>
        </authorList>
    </citation>
    <scope>IDENTIFICATION</scope>
</reference>
<dbReference type="InterPro" id="IPR016177">
    <property type="entry name" value="DNA-bd_dom_sf"/>
</dbReference>
<dbReference type="InterPro" id="IPR001471">
    <property type="entry name" value="AP2/ERF_dom"/>
</dbReference>
<dbReference type="InterPro" id="IPR050913">
    <property type="entry name" value="AP2/ERF_ERF"/>
</dbReference>
<evidence type="ECO:0000256" key="2">
    <source>
        <dbReference type="ARBA" id="ARBA00023015"/>
    </source>
</evidence>
<dbReference type="GO" id="GO:0003700">
    <property type="term" value="F:DNA-binding transcription factor activity"/>
    <property type="evidence" value="ECO:0000318"/>
    <property type="project" value="GO_Central"/>
</dbReference>
<dbReference type="SUPFAM" id="SSF54171">
    <property type="entry name" value="DNA-binding domain"/>
    <property type="match status" value="1"/>
</dbReference>
<keyword evidence="4" id="KW-0804">Transcription</keyword>
<organism evidence="9">
    <name type="scientific">Physcomitrium patens</name>
    <name type="common">Spreading-leaved earth moss</name>
    <name type="synonym">Physcomitrella patens</name>
    <dbReference type="NCBI Taxonomy" id="3218"/>
    <lineage>
        <taxon>Eukaryota</taxon>
        <taxon>Viridiplantae</taxon>
        <taxon>Streptophyta</taxon>
        <taxon>Embryophyta</taxon>
        <taxon>Bryophyta</taxon>
        <taxon>Bryophytina</taxon>
        <taxon>Bryopsida</taxon>
        <taxon>Funariidae</taxon>
        <taxon>Funariales</taxon>
        <taxon>Funariaceae</taxon>
        <taxon>Physcomitrium</taxon>
    </lineage>
</organism>